<dbReference type="Proteomes" id="UP000736335">
    <property type="component" value="Unassembled WGS sequence"/>
</dbReference>
<proteinExistence type="predicted"/>
<dbReference type="EMBL" id="WIUZ02000016">
    <property type="protein sequence ID" value="KAF9780458.1"/>
    <property type="molecule type" value="Genomic_DNA"/>
</dbReference>
<evidence type="ECO:0000256" key="1">
    <source>
        <dbReference type="SAM" id="Phobius"/>
    </source>
</evidence>
<name>A0A9P6H6B7_9AGAM</name>
<sequence>MPLRVSCSPKQDTALPQEDHQARFYKHYRKVADKYDKEFLKKHEEDLDTTLIFAGLFSAVTSAFIIQVDSQLQPNSNSETAALLRVLIYKIDNTTFGNEIPTLPPQWNGPPPAMVNVEAILYMSLVAALFSAFLAMLGKQW</sequence>
<reference evidence="3" key="1">
    <citation type="journal article" date="2020" name="Nat. Commun.">
        <title>Large-scale genome sequencing of mycorrhizal fungi provides insights into the early evolution of symbiotic traits.</title>
        <authorList>
            <person name="Miyauchi S."/>
            <person name="Kiss E."/>
            <person name="Kuo A."/>
            <person name="Drula E."/>
            <person name="Kohler A."/>
            <person name="Sanchez-Garcia M."/>
            <person name="Morin E."/>
            <person name="Andreopoulos B."/>
            <person name="Barry K.W."/>
            <person name="Bonito G."/>
            <person name="Buee M."/>
            <person name="Carver A."/>
            <person name="Chen C."/>
            <person name="Cichocki N."/>
            <person name="Clum A."/>
            <person name="Culley D."/>
            <person name="Crous P.W."/>
            <person name="Fauchery L."/>
            <person name="Girlanda M."/>
            <person name="Hayes R.D."/>
            <person name="Keri Z."/>
            <person name="LaButti K."/>
            <person name="Lipzen A."/>
            <person name="Lombard V."/>
            <person name="Magnuson J."/>
            <person name="Maillard F."/>
            <person name="Murat C."/>
            <person name="Nolan M."/>
            <person name="Ohm R.A."/>
            <person name="Pangilinan J."/>
            <person name="Pereira M.F."/>
            <person name="Perotto S."/>
            <person name="Peter M."/>
            <person name="Pfister S."/>
            <person name="Riley R."/>
            <person name="Sitrit Y."/>
            <person name="Stielow J.B."/>
            <person name="Szollosi G."/>
            <person name="Zifcakova L."/>
            <person name="Stursova M."/>
            <person name="Spatafora J.W."/>
            <person name="Tedersoo L."/>
            <person name="Vaario L.M."/>
            <person name="Yamada A."/>
            <person name="Yan M."/>
            <person name="Wang P."/>
            <person name="Xu J."/>
            <person name="Bruns T."/>
            <person name="Baldrian P."/>
            <person name="Vilgalys R."/>
            <person name="Dunand C."/>
            <person name="Henrissat B."/>
            <person name="Grigoriev I.V."/>
            <person name="Hibbett D."/>
            <person name="Nagy L.G."/>
            <person name="Martin F.M."/>
        </authorList>
    </citation>
    <scope>NUCLEOTIDE SEQUENCE</scope>
    <source>
        <strain evidence="3">UH-Tt-Lm1</strain>
    </source>
</reference>
<feature type="non-terminal residue" evidence="3">
    <location>
        <position position="141"/>
    </location>
</feature>
<keyword evidence="1" id="KW-0812">Transmembrane</keyword>
<organism evidence="3 4">
    <name type="scientific">Thelephora terrestris</name>
    <dbReference type="NCBI Taxonomy" id="56493"/>
    <lineage>
        <taxon>Eukaryota</taxon>
        <taxon>Fungi</taxon>
        <taxon>Dikarya</taxon>
        <taxon>Basidiomycota</taxon>
        <taxon>Agaricomycotina</taxon>
        <taxon>Agaricomycetes</taxon>
        <taxon>Thelephorales</taxon>
        <taxon>Thelephoraceae</taxon>
        <taxon>Thelephora</taxon>
    </lineage>
</organism>
<evidence type="ECO:0000259" key="2">
    <source>
        <dbReference type="Pfam" id="PF20153"/>
    </source>
</evidence>
<evidence type="ECO:0000313" key="4">
    <source>
        <dbReference type="Proteomes" id="UP000736335"/>
    </source>
</evidence>
<dbReference type="OrthoDB" id="2753780at2759"/>
<accession>A0A9P6H6B7</accession>
<protein>
    <recommendedName>
        <fullName evidence="2">DUF6535 domain-containing protein</fullName>
    </recommendedName>
</protein>
<feature type="domain" description="DUF6535" evidence="2">
    <location>
        <begin position="26"/>
        <end position="141"/>
    </location>
</feature>
<dbReference type="InterPro" id="IPR045338">
    <property type="entry name" value="DUF6535"/>
</dbReference>
<feature type="transmembrane region" description="Helical" evidence="1">
    <location>
        <begin position="119"/>
        <end position="138"/>
    </location>
</feature>
<comment type="caution">
    <text evidence="3">The sequence shown here is derived from an EMBL/GenBank/DDBJ whole genome shotgun (WGS) entry which is preliminary data.</text>
</comment>
<keyword evidence="1" id="KW-1133">Transmembrane helix</keyword>
<reference evidence="3" key="2">
    <citation type="submission" date="2020-11" db="EMBL/GenBank/DDBJ databases">
        <authorList>
            <consortium name="DOE Joint Genome Institute"/>
            <person name="Kuo A."/>
            <person name="Miyauchi S."/>
            <person name="Kiss E."/>
            <person name="Drula E."/>
            <person name="Kohler A."/>
            <person name="Sanchez-Garcia M."/>
            <person name="Andreopoulos B."/>
            <person name="Barry K.W."/>
            <person name="Bonito G."/>
            <person name="Buee M."/>
            <person name="Carver A."/>
            <person name="Chen C."/>
            <person name="Cichocki N."/>
            <person name="Clum A."/>
            <person name="Culley D."/>
            <person name="Crous P.W."/>
            <person name="Fauchery L."/>
            <person name="Girlanda M."/>
            <person name="Hayes R."/>
            <person name="Keri Z."/>
            <person name="Labutti K."/>
            <person name="Lipzen A."/>
            <person name="Lombard V."/>
            <person name="Magnuson J."/>
            <person name="Maillard F."/>
            <person name="Morin E."/>
            <person name="Murat C."/>
            <person name="Nolan M."/>
            <person name="Ohm R."/>
            <person name="Pangilinan J."/>
            <person name="Pereira M."/>
            <person name="Perotto S."/>
            <person name="Peter M."/>
            <person name="Riley R."/>
            <person name="Sitrit Y."/>
            <person name="Stielow B."/>
            <person name="Szollosi G."/>
            <person name="Zifcakova L."/>
            <person name="Stursova M."/>
            <person name="Spatafora J.W."/>
            <person name="Tedersoo L."/>
            <person name="Vaario L.-M."/>
            <person name="Yamada A."/>
            <person name="Yan M."/>
            <person name="Wang P."/>
            <person name="Xu J."/>
            <person name="Bruns T."/>
            <person name="Baldrian P."/>
            <person name="Vilgalys R."/>
            <person name="Henrissat B."/>
            <person name="Grigoriev I.V."/>
            <person name="Hibbett D."/>
            <person name="Nagy L.G."/>
            <person name="Martin F.M."/>
        </authorList>
    </citation>
    <scope>NUCLEOTIDE SEQUENCE</scope>
    <source>
        <strain evidence="3">UH-Tt-Lm1</strain>
    </source>
</reference>
<keyword evidence="1" id="KW-0472">Membrane</keyword>
<gene>
    <name evidence="3" type="ORF">BJ322DRAFT_1011993</name>
</gene>
<dbReference type="Pfam" id="PF20153">
    <property type="entry name" value="DUF6535"/>
    <property type="match status" value="1"/>
</dbReference>
<dbReference type="AlphaFoldDB" id="A0A9P6H6B7"/>
<evidence type="ECO:0000313" key="3">
    <source>
        <dbReference type="EMBL" id="KAF9780458.1"/>
    </source>
</evidence>
<feature type="transmembrane region" description="Helical" evidence="1">
    <location>
        <begin position="50"/>
        <end position="68"/>
    </location>
</feature>
<keyword evidence="4" id="KW-1185">Reference proteome</keyword>